<dbReference type="RefSeq" id="WP_338536129.1">
    <property type="nucleotide sequence ID" value="NZ_AP028654.1"/>
</dbReference>
<evidence type="ECO:0000313" key="3">
    <source>
        <dbReference type="EMBL" id="BEP27759.1"/>
    </source>
</evidence>
<organism evidence="3 4">
    <name type="scientific">Helicovermis profundi</name>
    <dbReference type="NCBI Taxonomy" id="3065157"/>
    <lineage>
        <taxon>Bacteria</taxon>
        <taxon>Bacillati</taxon>
        <taxon>Bacillota</taxon>
        <taxon>Clostridia</taxon>
        <taxon>Helicovermis</taxon>
    </lineage>
</organism>
<dbReference type="Pfam" id="PF01833">
    <property type="entry name" value="TIG"/>
    <property type="match status" value="3"/>
</dbReference>
<protein>
    <recommendedName>
        <fullName evidence="2">IPT/TIG domain-containing protein</fullName>
    </recommendedName>
</protein>
<dbReference type="Gene3D" id="2.60.40.10">
    <property type="entry name" value="Immunoglobulins"/>
    <property type="match status" value="5"/>
</dbReference>
<accession>A0AAU9E084</accession>
<dbReference type="InterPro" id="IPR013783">
    <property type="entry name" value="Ig-like_fold"/>
</dbReference>
<reference evidence="3 4" key="1">
    <citation type="submission" date="2023-08" db="EMBL/GenBank/DDBJ databases">
        <title>Helicovermis profunda gen. nov., sp. nov., a novel mesophilic, fermentative bacterium within the Bacillota from a deep-sea hydrothermal vent chimney.</title>
        <authorList>
            <person name="Miyazaki U."/>
            <person name="Mizutani D."/>
            <person name="Hashimoto Y."/>
            <person name="Tame A."/>
            <person name="Sawayama S."/>
            <person name="Miyazaki J."/>
            <person name="Takai K."/>
            <person name="Nakagawa S."/>
        </authorList>
    </citation>
    <scope>NUCLEOTIDE SEQUENCE [LARGE SCALE GENOMIC DNA]</scope>
    <source>
        <strain evidence="3 4">S502</strain>
    </source>
</reference>
<keyword evidence="4" id="KW-1185">Reference proteome</keyword>
<dbReference type="PANTHER" id="PTHR46769">
    <property type="entry name" value="POLYCYSTIC KIDNEY AND HEPATIC DISEASE 1 (AUTOSOMAL RECESSIVE)-LIKE 1"/>
    <property type="match status" value="1"/>
</dbReference>
<name>A0AAU9E084_9FIRM</name>
<keyword evidence="1" id="KW-0732">Signal</keyword>
<evidence type="ECO:0000259" key="2">
    <source>
        <dbReference type="SMART" id="SM00429"/>
    </source>
</evidence>
<dbReference type="InterPro" id="IPR052387">
    <property type="entry name" value="Fibrocystin"/>
</dbReference>
<feature type="domain" description="IPT/TIG" evidence="2">
    <location>
        <begin position="1733"/>
        <end position="1821"/>
    </location>
</feature>
<dbReference type="InterPro" id="IPR002909">
    <property type="entry name" value="IPT_dom"/>
</dbReference>
<dbReference type="CDD" id="cd00102">
    <property type="entry name" value="IPT"/>
    <property type="match status" value="3"/>
</dbReference>
<gene>
    <name evidence="3" type="ORF">HLPR_00900</name>
</gene>
<evidence type="ECO:0000256" key="1">
    <source>
        <dbReference type="ARBA" id="ARBA00022729"/>
    </source>
</evidence>
<evidence type="ECO:0000313" key="4">
    <source>
        <dbReference type="Proteomes" id="UP001321786"/>
    </source>
</evidence>
<dbReference type="EMBL" id="AP028654">
    <property type="protein sequence ID" value="BEP27759.1"/>
    <property type="molecule type" value="Genomic_DNA"/>
</dbReference>
<dbReference type="KEGG" id="hprf:HLPR_00900"/>
<sequence>MNILKLNKWDAFFKKLLVFLLSILLVFSNVDLSFALDAGDGVVVDKIKFVREHLGFNTSSAYIEITGTNLQGVVVRFEKAGIGGGLQLMGTKVDDEAGFLKYTFTTDEAQYFTGVLRIGNKDIDINLSSFPTLDSVNKKNINVDNNDDLVLSGTNLDKIKVNAGSLSPLVKANFGRVQSTEFFYDSSTGDSANKITLETPSPPESKGYQNIQFSRDETIVDAVNGNYDTSVKYLYASSFRFVENVGLTGLDMFPNTGAKGDEVYFDADDFNDTKDYSVYFLKALDGSDDYKDTNKASFVSVQKNTVGKDRLIVKVPESIFFELRNYYVVITNTLNGEIIAEQVVKDKDGNDASFTVIGSGYKPSVETVFPTEGPDTGGNVQISGRNILTPNVPDLVKPTNSFSDSYSSGDGNITLDVVYGHGVGAGNRYEYNGKEVLVSRNINVQIGKKVTFVKDTLGNFVVFKGIPDNVQVKTDVIDDALEDPLKDIIVDIKTTLVEATDGVKDPLGKTYVFRQIVNKEDGFKFVPSTITPQIDSVSPEMIQIKTADTSLQNQTQLVIKGSNFLVSRFVNESGDVITKYPSVLIKKNGDNTLFDRYQLGVFPNEKSGSVTGIIKWKADDTSTQENILMNGLNPENVDIKIVDDNNKIVDGTTGNDVGTKIIILLPKSSVMSDTGIKNVQVTNPRRGSDDNGASSILTDSLTFVKTSDIPVIESIIPNIVTVDGGDQIVITGSNFQDGVRVFLDGEEMTGVTRDIDSEGTKVLLKFDAPSGRLGSTQIIVQNLSGGMDTKSFTYVKSFNKDPELYSFAPTLGTEGTLVLLNGDNYLKPDPTAVSTLGYEGLRLIGSRVLLDGKDISTYNYDGSGNIDFKAYTSPLADKAITESAGKAVYSKFYKNASVIGPDSKIFHLDNDKFNNPRITNYKDVYYSIKYENGTYKAYDKDDVYIANVTITDSLGTNTNYQIDGITLLTVNKAIPEVFSINMDNKTVRISYDDDGKKNIDSADYNDSIILTDGSSFYTLTKDLKGDIKLSNGKDIIYTIMYDNVNNKFVAYTEGTLLDVTLTDSVFTVGLLNLTYITPYVFDSITKEITGNRKKVITKDQIMFYVPKLFTGKGYKDLVVMNPDTKTAKKLSEDGFYYVSQSSSHPAITDIYPDRGSIDGGYNIKISGNDFEDNAKVYIDSQLVPKEDTFVSIDGSYIVVKVPKTLKDLKKDYDVDRFTVPILVINDDGGNAYKKDGFTYIIPVSSPRIDSVVSTAGSSNGGEIVEISGYEFRYYEPYTDSVGGNGYDIGDKFEDLYKNGVFDDLMSSSVDPNAVSKVIDPSVKIFGYYYDSPILPKVFFGENEAKVVEYSKGYLKVISPPHKEGDVDLYVVNNDLGITNKIKYKYTASKPQIVSIVPNKGKKSGQEKKEIYGGSLYKAVINGYYNDNDTAIVAIPDVETISRFGKIGNDDYEVSDINYGQINNQIASVSLSGGLKAEYRGETNQLILTVEENSKIYRRTFNNYNDTEVYLPLEMLKSGSEYYVPNGFRDADGSSYKNYVYEYVKIKIDGRRMIVQRGYSPKSEYDNTGHVTVTTPSYYTIGSVKLTYTNPDGGNVDGTFTYTNPDSEPKIFKVKPEKLSPDKKYYMIEGSIQGGIEIEIQGFDFRKDVKAYIGNKEANIVEVTTKVIDGVTYDVIIAKVPTASTIDEDQKFPIVIENTDSGLANSSTLGNLIGPNYEDKTIPFYFVYRKPLSIPKIVTVYPEETSVAGGNQITITGSDFRSGAIVIIGSKGGVPVSDLSIEERGSIIKFKLPTGLTLGEKTIQVLNTDFGIASKEKGLKIISNPTVENQFLTEDGSEIINRISIEGGEKIRIQGSEFYENPKVIFGGTRSIKTDDLSTGESGLYVDDKNYIIENGTLATNVEYIDKKTLLVTTPEHILEGDVFVTVINQDKGISNTSAEIKYSEPIPSDPTGLKARIVEDRYVELYDYTAANSEYYEIYYYLGNKNNSALAYNGYRDFKLIDVTERNTFKITSIPGYEKRRKYDKLWFVIKAVNKYGPSNWSNTAYISYITLDDIESISPKDEDGDIGVPLDKDYKKIVNNKSVEVDLNPKKRDDIFISLTEYPIDKYPTRDILVPYERVVSDNSLITVDYGDSKMQFMPINLNTTEFRQIVSDTSGYGKITNSLIASYYSQMAKGTIPRGYKIASKVYQLNFAALNDGDVKLLNSVNGSVFLELTYTDLAVMPSEKSKLALFNFDSNNDNWTKVNSNIDEINNKVTAKIDKPGMYILLISRR</sequence>
<dbReference type="SUPFAM" id="SSF81296">
    <property type="entry name" value="E set domains"/>
    <property type="match status" value="3"/>
</dbReference>
<proteinExistence type="predicted"/>
<dbReference type="Proteomes" id="UP001321786">
    <property type="component" value="Chromosome"/>
</dbReference>
<feature type="domain" description="IPT/TIG" evidence="2">
    <location>
        <begin position="1144"/>
        <end position="1220"/>
    </location>
</feature>
<feature type="domain" description="IPT/TIG" evidence="2">
    <location>
        <begin position="709"/>
        <end position="795"/>
    </location>
</feature>
<dbReference type="InterPro" id="IPR014756">
    <property type="entry name" value="Ig_E-set"/>
</dbReference>
<dbReference type="PANTHER" id="PTHR46769:SF2">
    <property type="entry name" value="FIBROCYSTIN-L ISOFORM 2 PRECURSOR-RELATED"/>
    <property type="match status" value="1"/>
</dbReference>
<dbReference type="SMART" id="SM00429">
    <property type="entry name" value="IPT"/>
    <property type="match status" value="3"/>
</dbReference>